<dbReference type="InterPro" id="IPR036116">
    <property type="entry name" value="FN3_sf"/>
</dbReference>
<keyword evidence="8" id="KW-0472">Membrane</keyword>
<protein>
    <recommendedName>
        <fullName evidence="1">non-specific serine/threonine protein kinase</fullName>
        <ecNumber evidence="1">2.7.11.1</ecNumber>
    </recommendedName>
</protein>
<evidence type="ECO:0000256" key="3">
    <source>
        <dbReference type="ARBA" id="ARBA00022679"/>
    </source>
</evidence>
<keyword evidence="3" id="KW-0808">Transferase</keyword>
<dbReference type="Pfam" id="PF00069">
    <property type="entry name" value="Pkinase"/>
    <property type="match status" value="1"/>
</dbReference>
<dbReference type="Gene3D" id="1.10.510.10">
    <property type="entry name" value="Transferase(Phosphotransferase) domain 1"/>
    <property type="match status" value="1"/>
</dbReference>
<keyword evidence="5" id="KW-0418">Kinase</keyword>
<evidence type="ECO:0000259" key="9">
    <source>
        <dbReference type="PROSITE" id="PS50011"/>
    </source>
</evidence>
<dbReference type="InterPro" id="IPR000719">
    <property type="entry name" value="Prot_kinase_dom"/>
</dbReference>
<keyword evidence="4" id="KW-0547">Nucleotide-binding</keyword>
<evidence type="ECO:0000256" key="2">
    <source>
        <dbReference type="ARBA" id="ARBA00022527"/>
    </source>
</evidence>
<dbReference type="SUPFAM" id="SSF56112">
    <property type="entry name" value="Protein kinase-like (PK-like)"/>
    <property type="match status" value="1"/>
</dbReference>
<gene>
    <name evidence="10" type="ORF">DIU77_11840</name>
</gene>
<dbReference type="EMBL" id="QGUI01000444">
    <property type="protein sequence ID" value="PZM95789.1"/>
    <property type="molecule type" value="Genomic_DNA"/>
</dbReference>
<evidence type="ECO:0000256" key="1">
    <source>
        <dbReference type="ARBA" id="ARBA00012513"/>
    </source>
</evidence>
<dbReference type="SUPFAM" id="SSF49265">
    <property type="entry name" value="Fibronectin type III"/>
    <property type="match status" value="1"/>
</dbReference>
<keyword evidence="8" id="KW-1133">Transmembrane helix</keyword>
<evidence type="ECO:0000256" key="5">
    <source>
        <dbReference type="ARBA" id="ARBA00022777"/>
    </source>
</evidence>
<dbReference type="AlphaFoldDB" id="A0A2W4L4F2"/>
<proteinExistence type="predicted"/>
<evidence type="ECO:0000256" key="4">
    <source>
        <dbReference type="ARBA" id="ARBA00022741"/>
    </source>
</evidence>
<dbReference type="EC" id="2.7.11.1" evidence="1"/>
<keyword evidence="8" id="KW-0812">Transmembrane</keyword>
<organism evidence="10">
    <name type="scientific">Thermocrispum agreste</name>
    <dbReference type="NCBI Taxonomy" id="37925"/>
    <lineage>
        <taxon>Bacteria</taxon>
        <taxon>Bacillati</taxon>
        <taxon>Actinomycetota</taxon>
        <taxon>Actinomycetes</taxon>
        <taxon>Pseudonocardiales</taxon>
        <taxon>Pseudonocardiaceae</taxon>
        <taxon>Thermocrispum</taxon>
    </lineage>
</organism>
<feature type="transmembrane region" description="Helical" evidence="8">
    <location>
        <begin position="172"/>
        <end position="192"/>
    </location>
</feature>
<dbReference type="PANTHER" id="PTHR43289">
    <property type="entry name" value="MITOGEN-ACTIVATED PROTEIN KINASE KINASE KINASE 20-RELATED"/>
    <property type="match status" value="1"/>
</dbReference>
<sequence length="305" mass="32852">MLVTAPSQQAPEVVLADFGVAARRTYGQPTGEHLGFTAPETLRDGTLDQRTDVYGIGVVLYFALTGRSPYPVVTGEPDAQRILRILKDGPPTVERDDLPAAARELIGQLLATEPGNRPDSASAVANRLTVLLAGGSPERPVHREGPVRRPAGPPVAVFRPERKRRRVTGVRVAALVGVILIAGILAAVLLIGDQGAPPTALPAPPSGTESEPPSRSDRAGEVVRLAVPTVADGYVELRWNGPPGLDYVVWFREGWSSWEHRIAKRRQDIRLPVKPGREYCFRVEGSSVDGRYTSRQLGLDGSSCD</sequence>
<feature type="region of interest" description="Disordered" evidence="7">
    <location>
        <begin position="136"/>
        <end position="155"/>
    </location>
</feature>
<evidence type="ECO:0000256" key="7">
    <source>
        <dbReference type="SAM" id="MobiDB-lite"/>
    </source>
</evidence>
<keyword evidence="6" id="KW-0067">ATP-binding</keyword>
<evidence type="ECO:0000256" key="8">
    <source>
        <dbReference type="SAM" id="Phobius"/>
    </source>
</evidence>
<feature type="domain" description="Protein kinase" evidence="9">
    <location>
        <begin position="1"/>
        <end position="132"/>
    </location>
</feature>
<dbReference type="GO" id="GO:0004674">
    <property type="term" value="F:protein serine/threonine kinase activity"/>
    <property type="evidence" value="ECO:0007669"/>
    <property type="project" value="UniProtKB-KW"/>
</dbReference>
<name>A0A2W4L4F2_9PSEU</name>
<dbReference type="PROSITE" id="PS50011">
    <property type="entry name" value="PROTEIN_KINASE_DOM"/>
    <property type="match status" value="1"/>
</dbReference>
<reference evidence="10" key="1">
    <citation type="submission" date="2018-05" db="EMBL/GenBank/DDBJ databases">
        <authorList>
            <person name="Lanie J.A."/>
            <person name="Ng W.-L."/>
            <person name="Kazmierczak K.M."/>
            <person name="Andrzejewski T.M."/>
            <person name="Davidsen T.M."/>
            <person name="Wayne K.J."/>
            <person name="Tettelin H."/>
            <person name="Glass J.I."/>
            <person name="Rusch D."/>
            <person name="Podicherti R."/>
            <person name="Tsui H.-C.T."/>
            <person name="Winkler M.E."/>
        </authorList>
    </citation>
    <scope>NUCLEOTIDE SEQUENCE</scope>
    <source>
        <strain evidence="10">ZC4RG45</strain>
    </source>
</reference>
<evidence type="ECO:0000313" key="10">
    <source>
        <dbReference type="EMBL" id="PZM95789.1"/>
    </source>
</evidence>
<dbReference type="GO" id="GO:0005524">
    <property type="term" value="F:ATP binding"/>
    <property type="evidence" value="ECO:0007669"/>
    <property type="project" value="UniProtKB-KW"/>
</dbReference>
<keyword evidence="2" id="KW-0723">Serine/threonine-protein kinase</keyword>
<dbReference type="PANTHER" id="PTHR43289:SF6">
    <property type="entry name" value="SERINE_THREONINE-PROTEIN KINASE NEKL-3"/>
    <property type="match status" value="1"/>
</dbReference>
<accession>A0A2W4L4F2</accession>
<dbReference type="STRING" id="1111738.GCA_000427905_03165"/>
<dbReference type="InterPro" id="IPR011009">
    <property type="entry name" value="Kinase-like_dom_sf"/>
</dbReference>
<comment type="caution">
    <text evidence="10">The sequence shown here is derived from an EMBL/GenBank/DDBJ whole genome shotgun (WGS) entry which is preliminary data.</text>
</comment>
<feature type="region of interest" description="Disordered" evidence="7">
    <location>
        <begin position="200"/>
        <end position="219"/>
    </location>
</feature>
<evidence type="ECO:0000256" key="6">
    <source>
        <dbReference type="ARBA" id="ARBA00022840"/>
    </source>
</evidence>